<dbReference type="EMBL" id="JANFZH010000026">
    <property type="protein sequence ID" value="MCQ4840605.1"/>
    <property type="molecule type" value="Genomic_DNA"/>
</dbReference>
<dbReference type="InterPro" id="IPR036388">
    <property type="entry name" value="WH-like_DNA-bd_sf"/>
</dbReference>
<dbReference type="InterPro" id="IPR005650">
    <property type="entry name" value="BlaI_family"/>
</dbReference>
<proteinExistence type="inferred from homology"/>
<dbReference type="RefSeq" id="WP_074039129.1">
    <property type="nucleotide sequence ID" value="NZ_CABKVV010000013.1"/>
</dbReference>
<gene>
    <name evidence="5" type="ORF">NE695_11865</name>
</gene>
<reference evidence="5 6" key="1">
    <citation type="submission" date="2022-06" db="EMBL/GenBank/DDBJ databases">
        <title>Isolation of gut microbiota from human fecal samples.</title>
        <authorList>
            <person name="Pamer E.G."/>
            <person name="Barat B."/>
            <person name="Waligurski E."/>
            <person name="Medina S."/>
            <person name="Paddock L."/>
            <person name="Mostad J."/>
        </authorList>
    </citation>
    <scope>NUCLEOTIDE SEQUENCE [LARGE SCALE GENOMIC DNA]</scope>
    <source>
        <strain evidence="5 6">DFI.9.73</strain>
    </source>
</reference>
<evidence type="ECO:0000256" key="1">
    <source>
        <dbReference type="ARBA" id="ARBA00011046"/>
    </source>
</evidence>
<dbReference type="GeneID" id="90532183"/>
<evidence type="ECO:0000313" key="5">
    <source>
        <dbReference type="EMBL" id="MCQ4840605.1"/>
    </source>
</evidence>
<name>A0ABT1S190_9FIRM</name>
<keyword evidence="4" id="KW-0804">Transcription</keyword>
<dbReference type="PIRSF" id="PIRSF019455">
    <property type="entry name" value="CopR_AtkY"/>
    <property type="match status" value="1"/>
</dbReference>
<dbReference type="Pfam" id="PF03965">
    <property type="entry name" value="Penicillinase_R"/>
    <property type="match status" value="1"/>
</dbReference>
<evidence type="ECO:0000256" key="3">
    <source>
        <dbReference type="ARBA" id="ARBA00023125"/>
    </source>
</evidence>
<keyword evidence="2" id="KW-0805">Transcription regulation</keyword>
<keyword evidence="3" id="KW-0238">DNA-binding</keyword>
<comment type="similarity">
    <text evidence="1">Belongs to the BlaI transcriptional regulatory family.</text>
</comment>
<dbReference type="Gene3D" id="1.10.10.10">
    <property type="entry name" value="Winged helix-like DNA-binding domain superfamily/Winged helix DNA-binding domain"/>
    <property type="match status" value="1"/>
</dbReference>
<dbReference type="SUPFAM" id="SSF46785">
    <property type="entry name" value="Winged helix' DNA-binding domain"/>
    <property type="match status" value="1"/>
</dbReference>
<evidence type="ECO:0000256" key="2">
    <source>
        <dbReference type="ARBA" id="ARBA00023015"/>
    </source>
</evidence>
<evidence type="ECO:0000256" key="4">
    <source>
        <dbReference type="ARBA" id="ARBA00023163"/>
    </source>
</evidence>
<accession>A0ABT1S190</accession>
<keyword evidence="6" id="KW-1185">Reference proteome</keyword>
<protein>
    <submittedName>
        <fullName evidence="5">BlaI/MecI/CopY family transcriptional regulator</fullName>
    </submittedName>
</protein>
<dbReference type="Gene3D" id="1.10.4040.10">
    <property type="entry name" value="Penicillinase repressor domain"/>
    <property type="match status" value="1"/>
</dbReference>
<comment type="caution">
    <text evidence="5">The sequence shown here is derived from an EMBL/GenBank/DDBJ whole genome shotgun (WGS) entry which is preliminary data.</text>
</comment>
<organism evidence="5 6">
    <name type="scientific">Neglectibacter timonensis</name>
    <dbReference type="NCBI Taxonomy" id="1776382"/>
    <lineage>
        <taxon>Bacteria</taxon>
        <taxon>Bacillati</taxon>
        <taxon>Bacillota</taxon>
        <taxon>Clostridia</taxon>
        <taxon>Eubacteriales</taxon>
        <taxon>Oscillospiraceae</taxon>
        <taxon>Neglectibacter</taxon>
    </lineage>
</organism>
<evidence type="ECO:0000313" key="6">
    <source>
        <dbReference type="Proteomes" id="UP001524473"/>
    </source>
</evidence>
<dbReference type="Proteomes" id="UP001524473">
    <property type="component" value="Unassembled WGS sequence"/>
</dbReference>
<dbReference type="InterPro" id="IPR036390">
    <property type="entry name" value="WH_DNA-bd_sf"/>
</dbReference>
<sequence length="125" mass="14677">MERKNSPSASAEEWKLMTLLWEAPRTLMQMVEALKEEKGWAKSTVATMLNRMQKKGLIHYEERGRARLYFPAVEQEAVALRETHSFLQRVYRGSVGMMLNALLEEDRLSQEEIEELHEILRKADR</sequence>